<dbReference type="eggNOG" id="KOG3975">
    <property type="taxonomic scope" value="Eukaryota"/>
</dbReference>
<dbReference type="InterPro" id="IPR029058">
    <property type="entry name" value="AB_hydrolase_fold"/>
</dbReference>
<evidence type="ECO:0000256" key="1">
    <source>
        <dbReference type="ARBA" id="ARBA00004502"/>
    </source>
</evidence>
<dbReference type="OrthoDB" id="448051at2759"/>
<dbReference type="PANTHER" id="PTHR13390:SF0">
    <property type="entry name" value="LIPID DROPLET-ASSOCIATED HYDROLASE"/>
    <property type="match status" value="1"/>
</dbReference>
<dbReference type="Gene3D" id="3.40.50.1820">
    <property type="entry name" value="alpha/beta hydrolase"/>
    <property type="match status" value="1"/>
</dbReference>
<dbReference type="PANTHER" id="PTHR13390">
    <property type="entry name" value="LIPASE"/>
    <property type="match status" value="1"/>
</dbReference>
<dbReference type="SUPFAM" id="SSF53474">
    <property type="entry name" value="alpha/beta-Hydrolases"/>
    <property type="match status" value="1"/>
</dbReference>
<comment type="subcellular location">
    <subcellularLocation>
        <location evidence="1">Lipid droplet</location>
    </subcellularLocation>
</comment>
<gene>
    <name evidence="5" type="ORF">CMQ_2103</name>
</gene>
<comment type="similarity">
    <text evidence="2">Belongs to the AB hydrolase superfamily. LDAH family.</text>
</comment>
<dbReference type="GO" id="GO:0005811">
    <property type="term" value="C:lipid droplet"/>
    <property type="evidence" value="ECO:0007669"/>
    <property type="project" value="UniProtKB-SubCell"/>
</dbReference>
<evidence type="ECO:0000256" key="2">
    <source>
        <dbReference type="ARBA" id="ARBA00008300"/>
    </source>
</evidence>
<name>F0XJT6_GROCL</name>
<reference evidence="5 6" key="1">
    <citation type="journal article" date="2011" name="Proc. Natl. Acad. Sci. U.S.A.">
        <title>Genome and transcriptome analyses of the mountain pine beetle-fungal symbiont Grosmannia clavigera, a lodgepole pine pathogen.</title>
        <authorList>
            <person name="DiGuistini S."/>
            <person name="Wang Y."/>
            <person name="Liao N.Y."/>
            <person name="Taylor G."/>
            <person name="Tanguay P."/>
            <person name="Feau N."/>
            <person name="Henrissat B."/>
            <person name="Chan S.K."/>
            <person name="Hesse-Orce U."/>
            <person name="Alamouti S.M."/>
            <person name="Tsui C.K.M."/>
            <person name="Docking R.T."/>
            <person name="Levasseur A."/>
            <person name="Haridas S."/>
            <person name="Robertson G."/>
            <person name="Birol I."/>
            <person name="Holt R.A."/>
            <person name="Marra M.A."/>
            <person name="Hamelin R.C."/>
            <person name="Hirst M."/>
            <person name="Jones S.J.M."/>
            <person name="Bohlmann J."/>
            <person name="Breuil C."/>
        </authorList>
    </citation>
    <scope>NUCLEOTIDE SEQUENCE [LARGE SCALE GENOMIC DNA]</scope>
    <source>
        <strain evidence="6">kw1407 / UAMH 11150</strain>
    </source>
</reference>
<protein>
    <recommendedName>
        <fullName evidence="7">Lipid droplet-associated hydrolase</fullName>
    </recommendedName>
</protein>
<evidence type="ECO:0000313" key="5">
    <source>
        <dbReference type="EMBL" id="EFX02054.1"/>
    </source>
</evidence>
<dbReference type="AlphaFoldDB" id="F0XJT6"/>
<dbReference type="GO" id="GO:0019915">
    <property type="term" value="P:lipid storage"/>
    <property type="evidence" value="ECO:0007669"/>
    <property type="project" value="InterPro"/>
</dbReference>
<accession>F0XJT6</accession>
<dbReference type="RefSeq" id="XP_014171536.1">
    <property type="nucleotide sequence ID" value="XM_014316061.1"/>
</dbReference>
<dbReference type="InterPro" id="IPR019363">
    <property type="entry name" value="LDAH"/>
</dbReference>
<dbReference type="InParanoid" id="F0XJT6"/>
<dbReference type="EMBL" id="GL629782">
    <property type="protein sequence ID" value="EFX02054.1"/>
    <property type="molecule type" value="Genomic_DNA"/>
</dbReference>
<sequence length="357" mass="39925">MPVWLSYPSSRKDSGETAVKHCLFYLIPGNPGFIEYYATFLSALRGLLDEIEDKSSIRFTILGRNLLGFDDGDNGDDGSGSYGLRPFDLDTQIQAAMDAIAAARIDTNHGPRHGEPFDEVFLSGHSVGSYIALEVFRRHQELMKQPTTSAATGVSHLRLRAGFLLFATLTHLAKSPSGRNLERLLNTPLLGPCAPWLAERFLACWPTWALGWIVGSVLQFPPHAASVTTRFLSSYGGVRQALYLGGDELVNIGEDEWADEVWELAQDSGTGRDTEKQPTPKFVILFGQNDHWVANEYRDRFIARRAEHALRDEPLHKRGRAQIVMDEKGLPHAFCLRHGEEVAEMVRSWISDIIEDF</sequence>
<dbReference type="Proteomes" id="UP000007796">
    <property type="component" value="Unassembled WGS sequence"/>
</dbReference>
<dbReference type="Pfam" id="PF10230">
    <property type="entry name" value="LIDHydrolase"/>
    <property type="match status" value="1"/>
</dbReference>
<evidence type="ECO:0008006" key="7">
    <source>
        <dbReference type="Google" id="ProtNLM"/>
    </source>
</evidence>
<keyword evidence="6" id="KW-1185">Reference proteome</keyword>
<dbReference type="HOGENOM" id="CLU_018394_3_0_1"/>
<evidence type="ECO:0000313" key="6">
    <source>
        <dbReference type="Proteomes" id="UP000007796"/>
    </source>
</evidence>
<organism evidence="6">
    <name type="scientific">Grosmannia clavigera (strain kw1407 / UAMH 11150)</name>
    <name type="common">Blue stain fungus</name>
    <name type="synonym">Graphiocladiella clavigera</name>
    <dbReference type="NCBI Taxonomy" id="655863"/>
    <lineage>
        <taxon>Eukaryota</taxon>
        <taxon>Fungi</taxon>
        <taxon>Dikarya</taxon>
        <taxon>Ascomycota</taxon>
        <taxon>Pezizomycotina</taxon>
        <taxon>Sordariomycetes</taxon>
        <taxon>Sordariomycetidae</taxon>
        <taxon>Ophiostomatales</taxon>
        <taxon>Ophiostomataceae</taxon>
        <taxon>Leptographium</taxon>
    </lineage>
</organism>
<keyword evidence="3" id="KW-0551">Lipid droplet</keyword>
<evidence type="ECO:0000256" key="3">
    <source>
        <dbReference type="ARBA" id="ARBA00022677"/>
    </source>
</evidence>
<dbReference type="GeneID" id="25975056"/>
<evidence type="ECO:0000256" key="4">
    <source>
        <dbReference type="ARBA" id="ARBA00022801"/>
    </source>
</evidence>
<proteinExistence type="inferred from homology"/>
<dbReference type="GO" id="GO:0016298">
    <property type="term" value="F:lipase activity"/>
    <property type="evidence" value="ECO:0007669"/>
    <property type="project" value="InterPro"/>
</dbReference>
<keyword evidence="4" id="KW-0378">Hydrolase</keyword>